<dbReference type="InterPro" id="IPR029787">
    <property type="entry name" value="Nucleotide_cyclase"/>
</dbReference>
<accession>A0A2T5IYW1</accession>
<dbReference type="PANTHER" id="PTHR45138">
    <property type="entry name" value="REGULATORY COMPONENTS OF SENSORY TRANSDUCTION SYSTEM"/>
    <property type="match status" value="1"/>
</dbReference>
<feature type="transmembrane region" description="Helical" evidence="4">
    <location>
        <begin position="158"/>
        <end position="176"/>
    </location>
</feature>
<feature type="domain" description="GGDEF" evidence="5">
    <location>
        <begin position="263"/>
        <end position="400"/>
    </location>
</feature>
<dbReference type="Proteomes" id="UP000244223">
    <property type="component" value="Unassembled WGS sequence"/>
</dbReference>
<organism evidence="6 7">
    <name type="scientific">Agitococcus lubricus</name>
    <dbReference type="NCBI Taxonomy" id="1077255"/>
    <lineage>
        <taxon>Bacteria</taxon>
        <taxon>Pseudomonadati</taxon>
        <taxon>Pseudomonadota</taxon>
        <taxon>Gammaproteobacteria</taxon>
        <taxon>Moraxellales</taxon>
        <taxon>Moraxellaceae</taxon>
        <taxon>Agitococcus</taxon>
    </lineage>
</organism>
<dbReference type="GO" id="GO:0052621">
    <property type="term" value="F:diguanylate cyclase activity"/>
    <property type="evidence" value="ECO:0007669"/>
    <property type="project" value="UniProtKB-EC"/>
</dbReference>
<protein>
    <recommendedName>
        <fullName evidence="2">diguanylate cyclase</fullName>
        <ecNumber evidence="2">2.7.7.65</ecNumber>
    </recommendedName>
</protein>
<dbReference type="InterPro" id="IPR000160">
    <property type="entry name" value="GGDEF_dom"/>
</dbReference>
<keyword evidence="4" id="KW-0472">Membrane</keyword>
<dbReference type="NCBIfam" id="TIGR00254">
    <property type="entry name" value="GGDEF"/>
    <property type="match status" value="1"/>
</dbReference>
<dbReference type="EC" id="2.7.7.65" evidence="2"/>
<evidence type="ECO:0000256" key="2">
    <source>
        <dbReference type="ARBA" id="ARBA00012528"/>
    </source>
</evidence>
<dbReference type="GO" id="GO:0043709">
    <property type="term" value="P:cell adhesion involved in single-species biofilm formation"/>
    <property type="evidence" value="ECO:0007669"/>
    <property type="project" value="TreeGrafter"/>
</dbReference>
<evidence type="ECO:0000313" key="6">
    <source>
        <dbReference type="EMBL" id="PTQ89199.1"/>
    </source>
</evidence>
<dbReference type="PANTHER" id="PTHR45138:SF9">
    <property type="entry name" value="DIGUANYLATE CYCLASE DGCM-RELATED"/>
    <property type="match status" value="1"/>
</dbReference>
<dbReference type="SUPFAM" id="SSF55073">
    <property type="entry name" value="Nucleotide cyclase"/>
    <property type="match status" value="1"/>
</dbReference>
<dbReference type="GO" id="GO:0005886">
    <property type="term" value="C:plasma membrane"/>
    <property type="evidence" value="ECO:0007669"/>
    <property type="project" value="TreeGrafter"/>
</dbReference>
<dbReference type="SMART" id="SM00267">
    <property type="entry name" value="GGDEF"/>
    <property type="match status" value="1"/>
</dbReference>
<dbReference type="InterPro" id="IPR043128">
    <property type="entry name" value="Rev_trsase/Diguanyl_cyclase"/>
</dbReference>
<dbReference type="FunFam" id="3.30.70.270:FF:000001">
    <property type="entry name" value="Diguanylate cyclase domain protein"/>
    <property type="match status" value="1"/>
</dbReference>
<keyword evidence="4" id="KW-1133">Transmembrane helix</keyword>
<dbReference type="AlphaFoldDB" id="A0A2T5IYW1"/>
<reference evidence="6 7" key="1">
    <citation type="submission" date="2018-04" db="EMBL/GenBank/DDBJ databases">
        <title>Genomic Encyclopedia of Archaeal and Bacterial Type Strains, Phase II (KMG-II): from individual species to whole genera.</title>
        <authorList>
            <person name="Goeker M."/>
        </authorList>
    </citation>
    <scope>NUCLEOTIDE SEQUENCE [LARGE SCALE GENOMIC DNA]</scope>
    <source>
        <strain evidence="6 7">DSM 5822</strain>
    </source>
</reference>
<dbReference type="GO" id="GO:1902201">
    <property type="term" value="P:negative regulation of bacterial-type flagellum-dependent cell motility"/>
    <property type="evidence" value="ECO:0007669"/>
    <property type="project" value="TreeGrafter"/>
</dbReference>
<sequence length="421" mass="47582">MDCQYISPYKEIIQQTLQQGFITLHFPSPIEKIYRQFHNEQASINFRSRSFVILFLYFVLSTGIIGLLPKGEFNNWLAIYGWVGLIIIGAGVLAHVKKLMPYFEWYVGLGSLIAVALSFAVASIPYIGKSNILSHAGIMYATIIVYGFVGLRFYTACIAGWGGGILGMILTLYLQADIDWLLFHRTYTGSSILGMCLAYVTDHQQRAKFLQSCLLQLAHAESEAKNQQLAILSCEDALTGLANRRYLQDMFRKEWQRAYRQQTPLAVVMIDVDYFKLYNDYYGHQAGDVCLQKIATALKQQTSRSSDLAARYGGEEFLLVLPNLSLVELNHYLARLQLAIFELAIPHVTSPLGDYISLSMGATVAIPHQDLGVDGLIKQADMALYRAKTTGRQRYVIYEQDILTTTYLPEPTRDKTKTRHH</sequence>
<dbReference type="PROSITE" id="PS50887">
    <property type="entry name" value="GGDEF"/>
    <property type="match status" value="1"/>
</dbReference>
<dbReference type="InterPro" id="IPR050469">
    <property type="entry name" value="Diguanylate_Cyclase"/>
</dbReference>
<comment type="caution">
    <text evidence="6">The sequence shown here is derived from an EMBL/GenBank/DDBJ whole genome shotgun (WGS) entry which is preliminary data.</text>
</comment>
<evidence type="ECO:0000313" key="7">
    <source>
        <dbReference type="Proteomes" id="UP000244223"/>
    </source>
</evidence>
<gene>
    <name evidence="6" type="ORF">C8N29_10880</name>
</gene>
<dbReference type="Pfam" id="PF00990">
    <property type="entry name" value="GGDEF"/>
    <property type="match status" value="1"/>
</dbReference>
<evidence type="ECO:0000256" key="3">
    <source>
        <dbReference type="ARBA" id="ARBA00034247"/>
    </source>
</evidence>
<feature type="transmembrane region" description="Helical" evidence="4">
    <location>
        <begin position="132"/>
        <end position="151"/>
    </location>
</feature>
<comment type="cofactor">
    <cofactor evidence="1">
        <name>Mg(2+)</name>
        <dbReference type="ChEBI" id="CHEBI:18420"/>
    </cofactor>
</comment>
<feature type="transmembrane region" description="Helical" evidence="4">
    <location>
        <begin position="51"/>
        <end position="69"/>
    </location>
</feature>
<name>A0A2T5IYW1_9GAMM</name>
<keyword evidence="7" id="KW-1185">Reference proteome</keyword>
<feature type="transmembrane region" description="Helical" evidence="4">
    <location>
        <begin position="106"/>
        <end position="126"/>
    </location>
</feature>
<dbReference type="OrthoDB" id="9759607at2"/>
<keyword evidence="4" id="KW-0812">Transmembrane</keyword>
<dbReference type="Gene3D" id="3.30.70.270">
    <property type="match status" value="1"/>
</dbReference>
<feature type="transmembrane region" description="Helical" evidence="4">
    <location>
        <begin position="75"/>
        <end position="94"/>
    </location>
</feature>
<comment type="catalytic activity">
    <reaction evidence="3">
        <text>2 GTP = 3',3'-c-di-GMP + 2 diphosphate</text>
        <dbReference type="Rhea" id="RHEA:24898"/>
        <dbReference type="ChEBI" id="CHEBI:33019"/>
        <dbReference type="ChEBI" id="CHEBI:37565"/>
        <dbReference type="ChEBI" id="CHEBI:58805"/>
        <dbReference type="EC" id="2.7.7.65"/>
    </reaction>
</comment>
<dbReference type="EMBL" id="QAON01000008">
    <property type="protein sequence ID" value="PTQ89199.1"/>
    <property type="molecule type" value="Genomic_DNA"/>
</dbReference>
<dbReference type="RefSeq" id="WP_107865838.1">
    <property type="nucleotide sequence ID" value="NZ_QAON01000008.1"/>
</dbReference>
<dbReference type="CDD" id="cd01949">
    <property type="entry name" value="GGDEF"/>
    <property type="match status" value="1"/>
</dbReference>
<proteinExistence type="predicted"/>
<evidence type="ECO:0000256" key="1">
    <source>
        <dbReference type="ARBA" id="ARBA00001946"/>
    </source>
</evidence>
<evidence type="ECO:0000259" key="5">
    <source>
        <dbReference type="PROSITE" id="PS50887"/>
    </source>
</evidence>
<evidence type="ECO:0000256" key="4">
    <source>
        <dbReference type="SAM" id="Phobius"/>
    </source>
</evidence>